<dbReference type="Proteomes" id="UP001151071">
    <property type="component" value="Unassembled WGS sequence"/>
</dbReference>
<name>A0A9X3Z4W4_9BACL</name>
<dbReference type="InterPro" id="IPR042267">
    <property type="entry name" value="VTC_sf"/>
</dbReference>
<dbReference type="RefSeq" id="WP_271140657.1">
    <property type="nucleotide sequence ID" value="NZ_JAPYYP010000028.1"/>
</dbReference>
<proteinExistence type="predicted"/>
<dbReference type="GO" id="GO:0006799">
    <property type="term" value="P:polyphosphate biosynthetic process"/>
    <property type="evidence" value="ECO:0007669"/>
    <property type="project" value="UniProtKB-ARBA"/>
</dbReference>
<protein>
    <submittedName>
        <fullName evidence="2">Polyphosphate polymerase domain-containing protein</fullName>
    </submittedName>
</protein>
<dbReference type="Pfam" id="PF09359">
    <property type="entry name" value="VTC"/>
    <property type="match status" value="1"/>
</dbReference>
<dbReference type="AlphaFoldDB" id="A0A9X3Z4W4"/>
<dbReference type="Gene3D" id="3.20.100.30">
    <property type="entry name" value="VTC, catalytic tunnel domain"/>
    <property type="match status" value="1"/>
</dbReference>
<comment type="caution">
    <text evidence="2">The sequence shown here is derived from an EMBL/GenBank/DDBJ whole genome shotgun (WGS) entry which is preliminary data.</text>
</comment>
<gene>
    <name evidence="2" type="ORF">O3V59_17865</name>
</gene>
<evidence type="ECO:0000259" key="1">
    <source>
        <dbReference type="Pfam" id="PF09359"/>
    </source>
</evidence>
<dbReference type="EMBL" id="JAPYYP010000028">
    <property type="protein sequence ID" value="MDA5110238.1"/>
    <property type="molecule type" value="Genomic_DNA"/>
</dbReference>
<keyword evidence="3" id="KW-1185">Reference proteome</keyword>
<dbReference type="InterPro" id="IPR018966">
    <property type="entry name" value="VTC_domain"/>
</dbReference>
<sequence length="235" mass="27854">MHGNGNMLRHELKYYIHPHEYVGLRSRLQAFLPLDRHSVSDEGYHIRSLYFDDVRESALYDKLNGYFQRKKYRIRIYNVSDRIIRLERKSKWNEYVLKESAALTRGQVYRLLEGDIDWLADEGQRLLTDFYRDLKEGAMKPSVIVDYIREAYVDEPTNTRITFDKQLAAGLHSFDLFDPNLATWEAIQGPRMIMEVKFHRFLPGTIRSLAQVSAHQRSTISKYVLCKERQKVYGR</sequence>
<feature type="domain" description="VTC" evidence="1">
    <location>
        <begin position="9"/>
        <end position="225"/>
    </location>
</feature>
<reference evidence="2" key="1">
    <citation type="submission" date="2022-12" db="EMBL/GenBank/DDBJ databases">
        <title>Draft genome sequence of the thermophilic strain Brevibacillus thermoruber HT42, isolated from Los Humeros, Puebla, Mexico, with biotechnological potential.</title>
        <authorList>
            <person name="Lara Sanchez J."/>
            <person name="Solis Palacios R."/>
            <person name="Bustos Baena A.S."/>
            <person name="Ruz Baez A.E."/>
            <person name="Espinosa Luna G."/>
            <person name="Oliart Ros R.M."/>
        </authorList>
    </citation>
    <scope>NUCLEOTIDE SEQUENCE</scope>
    <source>
        <strain evidence="2">HT42</strain>
    </source>
</reference>
<accession>A0A9X3Z4W4</accession>
<dbReference type="CDD" id="cd07750">
    <property type="entry name" value="PolyPPase_VTC_like"/>
    <property type="match status" value="1"/>
</dbReference>
<organism evidence="2 3">
    <name type="scientific">Brevibacillus thermoruber</name>
    <dbReference type="NCBI Taxonomy" id="33942"/>
    <lineage>
        <taxon>Bacteria</taxon>
        <taxon>Bacillati</taxon>
        <taxon>Bacillota</taxon>
        <taxon>Bacilli</taxon>
        <taxon>Bacillales</taxon>
        <taxon>Paenibacillaceae</taxon>
        <taxon>Brevibacillus</taxon>
    </lineage>
</organism>
<evidence type="ECO:0000313" key="2">
    <source>
        <dbReference type="EMBL" id="MDA5110238.1"/>
    </source>
</evidence>
<evidence type="ECO:0000313" key="3">
    <source>
        <dbReference type="Proteomes" id="UP001151071"/>
    </source>
</evidence>